<protein>
    <submittedName>
        <fullName evidence="2">Uncharacterized protein</fullName>
    </submittedName>
</protein>
<dbReference type="AlphaFoldDB" id="A0A061SKZ4"/>
<name>A0A061SKZ4_9RHOB</name>
<keyword evidence="1" id="KW-0732">Signal</keyword>
<feature type="chain" id="PRO_5001606243" evidence="1">
    <location>
        <begin position="35"/>
        <end position="159"/>
    </location>
</feature>
<reference evidence="2 3" key="1">
    <citation type="journal article" date="2014" name="Genome Announc.">
        <title>Draft Genome Sequences of Two Isolates of the Roseobacter Group, Sulfitobacter sp. Strains 3SOLIMAR09 and 1FIGIMAR09, from Harbors of Mallorca Island (Mediterranean Sea).</title>
        <authorList>
            <person name="Mas-Llado M."/>
            <person name="Pina-Villalonga J.M."/>
            <person name="Brunet-Galmes I."/>
            <person name="Nogales B."/>
            <person name="Bosch R."/>
        </authorList>
    </citation>
    <scope>NUCLEOTIDE SEQUENCE [LARGE SCALE GENOMIC DNA]</scope>
    <source>
        <strain evidence="2 3">1FIGIMAR09</strain>
    </source>
</reference>
<dbReference type="EMBL" id="JEMU01000026">
    <property type="protein sequence ID" value="KAJ01537.1"/>
    <property type="molecule type" value="Genomic_DNA"/>
</dbReference>
<keyword evidence="3" id="KW-1185">Reference proteome</keyword>
<evidence type="ECO:0000313" key="2">
    <source>
        <dbReference type="EMBL" id="KAJ01537.1"/>
    </source>
</evidence>
<sequence>MRKMPKILRNKFQNFAKGSALVIGLLLAASQADAMCRGTPVIKLSDGSTGCVIKKEPTEITRTRSMVGAGAPARLSSAMNGSVVEVNYAGETAGSKISRTLVAKRAKEICLAFNKELLEEVRKPGNPFMVVVQTWGKKPQLAKRTFFTKSCWIKRGNRP</sequence>
<comment type="caution">
    <text evidence="2">The sequence shown here is derived from an EMBL/GenBank/DDBJ whole genome shotgun (WGS) entry which is preliminary data.</text>
</comment>
<accession>A0A061SKZ4</accession>
<evidence type="ECO:0000256" key="1">
    <source>
        <dbReference type="SAM" id="SignalP"/>
    </source>
</evidence>
<dbReference type="Proteomes" id="UP000027337">
    <property type="component" value="Unassembled WGS sequence"/>
</dbReference>
<evidence type="ECO:0000313" key="3">
    <source>
        <dbReference type="Proteomes" id="UP000027337"/>
    </source>
</evidence>
<dbReference type="STRING" id="83219.PM02_18925"/>
<proteinExistence type="predicted"/>
<feature type="signal peptide" evidence="1">
    <location>
        <begin position="1"/>
        <end position="34"/>
    </location>
</feature>
<gene>
    <name evidence="2" type="ORF">PM02_18925</name>
</gene>
<organism evidence="2 3">
    <name type="scientific">Sulfitobacter mediterraneus</name>
    <dbReference type="NCBI Taxonomy" id="83219"/>
    <lineage>
        <taxon>Bacteria</taxon>
        <taxon>Pseudomonadati</taxon>
        <taxon>Pseudomonadota</taxon>
        <taxon>Alphaproteobacteria</taxon>
        <taxon>Rhodobacterales</taxon>
        <taxon>Roseobacteraceae</taxon>
        <taxon>Sulfitobacter</taxon>
    </lineage>
</organism>